<dbReference type="EMBL" id="JASPKY010000157">
    <property type="protein sequence ID" value="KAK9729814.1"/>
    <property type="molecule type" value="Genomic_DNA"/>
</dbReference>
<dbReference type="AlphaFoldDB" id="A0AAW1L4V5"/>
<proteinExistence type="predicted"/>
<evidence type="ECO:0000313" key="2">
    <source>
        <dbReference type="EMBL" id="KAK9729814.1"/>
    </source>
</evidence>
<feature type="compositionally biased region" description="Polar residues" evidence="1">
    <location>
        <begin position="82"/>
        <end position="93"/>
    </location>
</feature>
<evidence type="ECO:0000313" key="3">
    <source>
        <dbReference type="Proteomes" id="UP001458880"/>
    </source>
</evidence>
<accession>A0AAW1L4V5</accession>
<evidence type="ECO:0000256" key="1">
    <source>
        <dbReference type="SAM" id="MobiDB-lite"/>
    </source>
</evidence>
<keyword evidence="3" id="KW-1185">Reference proteome</keyword>
<name>A0AAW1L4V5_POPJA</name>
<feature type="region of interest" description="Disordered" evidence="1">
    <location>
        <begin position="19"/>
        <end position="50"/>
    </location>
</feature>
<protein>
    <submittedName>
        <fullName evidence="2">Uncharacterized protein</fullName>
    </submittedName>
</protein>
<organism evidence="2 3">
    <name type="scientific">Popillia japonica</name>
    <name type="common">Japanese beetle</name>
    <dbReference type="NCBI Taxonomy" id="7064"/>
    <lineage>
        <taxon>Eukaryota</taxon>
        <taxon>Metazoa</taxon>
        <taxon>Ecdysozoa</taxon>
        <taxon>Arthropoda</taxon>
        <taxon>Hexapoda</taxon>
        <taxon>Insecta</taxon>
        <taxon>Pterygota</taxon>
        <taxon>Neoptera</taxon>
        <taxon>Endopterygota</taxon>
        <taxon>Coleoptera</taxon>
        <taxon>Polyphaga</taxon>
        <taxon>Scarabaeiformia</taxon>
        <taxon>Scarabaeidae</taxon>
        <taxon>Rutelinae</taxon>
        <taxon>Popillia</taxon>
    </lineage>
</organism>
<reference evidence="2 3" key="1">
    <citation type="journal article" date="2024" name="BMC Genomics">
        <title>De novo assembly and annotation of Popillia japonica's genome with initial clues to its potential as an invasive pest.</title>
        <authorList>
            <person name="Cucini C."/>
            <person name="Boschi S."/>
            <person name="Funari R."/>
            <person name="Cardaioli E."/>
            <person name="Iannotti N."/>
            <person name="Marturano G."/>
            <person name="Paoli F."/>
            <person name="Bruttini M."/>
            <person name="Carapelli A."/>
            <person name="Frati F."/>
            <person name="Nardi F."/>
        </authorList>
    </citation>
    <scope>NUCLEOTIDE SEQUENCE [LARGE SCALE GENOMIC DNA]</scope>
    <source>
        <strain evidence="2">DMR45628</strain>
    </source>
</reference>
<dbReference type="Proteomes" id="UP001458880">
    <property type="component" value="Unassembled WGS sequence"/>
</dbReference>
<feature type="region of interest" description="Disordered" evidence="1">
    <location>
        <begin position="75"/>
        <end position="136"/>
    </location>
</feature>
<comment type="caution">
    <text evidence="2">The sequence shown here is derived from an EMBL/GenBank/DDBJ whole genome shotgun (WGS) entry which is preliminary data.</text>
</comment>
<sequence>MEPGTNFDDYIRKPEEFGKCKEQSDCLPNDGSESSDQFEGDNQIGNGVEEKCKARISESDKWNNTGENFEDYIRKPEEWGSYDTNTNSIQDRSGNAGPNDRIIFPDDDLLKSENGTDKNESQSQPKSDDRIVFPDD</sequence>
<feature type="compositionally biased region" description="Basic and acidic residues" evidence="1">
    <location>
        <begin position="108"/>
        <end position="136"/>
    </location>
</feature>
<gene>
    <name evidence="2" type="ORF">QE152_g15757</name>
</gene>